<dbReference type="GO" id="GO:0005634">
    <property type="term" value="C:nucleus"/>
    <property type="evidence" value="ECO:0007669"/>
    <property type="project" value="UniProtKB-SubCell"/>
</dbReference>
<evidence type="ECO:0000256" key="3">
    <source>
        <dbReference type="ARBA" id="ARBA00023163"/>
    </source>
</evidence>
<reference evidence="7 8" key="1">
    <citation type="submission" date="2024-02" db="EMBL/GenBank/DDBJ databases">
        <authorList>
            <person name="Vignale AGUSTIN F."/>
            <person name="Sosa J E."/>
            <person name="Modenutti C."/>
        </authorList>
    </citation>
    <scope>NUCLEOTIDE SEQUENCE [LARGE SCALE GENOMIC DNA]</scope>
</reference>
<dbReference type="Gene3D" id="4.10.280.10">
    <property type="entry name" value="Helix-loop-helix DNA-binding domain"/>
    <property type="match status" value="1"/>
</dbReference>
<dbReference type="InterPro" id="IPR036638">
    <property type="entry name" value="HLH_DNA-bd_sf"/>
</dbReference>
<evidence type="ECO:0000313" key="7">
    <source>
        <dbReference type="EMBL" id="CAK9145525.1"/>
    </source>
</evidence>
<protein>
    <recommendedName>
        <fullName evidence="6">BHLH domain-containing protein</fullName>
    </recommendedName>
</protein>
<dbReference type="SUPFAM" id="SSF47459">
    <property type="entry name" value="HLH, helix-loop-helix DNA-binding domain"/>
    <property type="match status" value="1"/>
</dbReference>
<evidence type="ECO:0000259" key="6">
    <source>
        <dbReference type="PROSITE" id="PS50888"/>
    </source>
</evidence>
<evidence type="ECO:0000256" key="4">
    <source>
        <dbReference type="ARBA" id="ARBA00023242"/>
    </source>
</evidence>
<dbReference type="SMART" id="SM00353">
    <property type="entry name" value="HLH"/>
    <property type="match status" value="1"/>
</dbReference>
<feature type="region of interest" description="Disordered" evidence="5">
    <location>
        <begin position="1"/>
        <end position="56"/>
    </location>
</feature>
<comment type="caution">
    <text evidence="7">The sequence shown here is derived from an EMBL/GenBank/DDBJ whole genome shotgun (WGS) entry which is preliminary data.</text>
</comment>
<keyword evidence="2" id="KW-0805">Transcription regulation</keyword>
<sequence length="201" mass="22693">MDGYKDSVIPPLSEFSPFPGTAMNEEGSSSRKRSKRAQAKNPESLHKERDRREKMTEKYSVLQSMVPSLMIFPKATRERIVSDTIEYIKRLEEEKERLEGVQKALPMKSPVAKPVLSHFTDRNSSVNVSFSGGAAFFGIQLAFQRSLVVEIFRVFEKHMADVLAANVSVDDRRQLILTVTALLGGNGYESIEKIKREILSL</sequence>
<dbReference type="PANTHER" id="PTHR46772:SF6">
    <property type="entry name" value="BHLH DOMAIN-CONTAINING PROTEIN"/>
    <property type="match status" value="1"/>
</dbReference>
<dbReference type="InterPro" id="IPR044278">
    <property type="entry name" value="BHLH95-like"/>
</dbReference>
<keyword evidence="3" id="KW-0804">Transcription</keyword>
<feature type="compositionally biased region" description="Basic and acidic residues" evidence="5">
    <location>
        <begin position="43"/>
        <end position="56"/>
    </location>
</feature>
<name>A0ABC8RLV2_9AQUA</name>
<proteinExistence type="predicted"/>
<accession>A0ABC8RLV2</accession>
<evidence type="ECO:0000313" key="8">
    <source>
        <dbReference type="Proteomes" id="UP001642360"/>
    </source>
</evidence>
<dbReference type="AlphaFoldDB" id="A0ABC8RLV2"/>
<organism evidence="7 8">
    <name type="scientific">Ilex paraguariensis</name>
    <name type="common">yerba mate</name>
    <dbReference type="NCBI Taxonomy" id="185542"/>
    <lineage>
        <taxon>Eukaryota</taxon>
        <taxon>Viridiplantae</taxon>
        <taxon>Streptophyta</taxon>
        <taxon>Embryophyta</taxon>
        <taxon>Tracheophyta</taxon>
        <taxon>Spermatophyta</taxon>
        <taxon>Magnoliopsida</taxon>
        <taxon>eudicotyledons</taxon>
        <taxon>Gunneridae</taxon>
        <taxon>Pentapetalae</taxon>
        <taxon>asterids</taxon>
        <taxon>campanulids</taxon>
        <taxon>Aquifoliales</taxon>
        <taxon>Aquifoliaceae</taxon>
        <taxon>Ilex</taxon>
    </lineage>
</organism>
<dbReference type="PROSITE" id="PS50888">
    <property type="entry name" value="BHLH"/>
    <property type="match status" value="1"/>
</dbReference>
<keyword evidence="4" id="KW-0539">Nucleus</keyword>
<evidence type="ECO:0000256" key="1">
    <source>
        <dbReference type="ARBA" id="ARBA00004123"/>
    </source>
</evidence>
<evidence type="ECO:0000256" key="2">
    <source>
        <dbReference type="ARBA" id="ARBA00023015"/>
    </source>
</evidence>
<keyword evidence="8" id="KW-1185">Reference proteome</keyword>
<dbReference type="Proteomes" id="UP001642360">
    <property type="component" value="Unassembled WGS sequence"/>
</dbReference>
<feature type="domain" description="BHLH" evidence="6">
    <location>
        <begin position="39"/>
        <end position="91"/>
    </location>
</feature>
<dbReference type="InterPro" id="IPR011598">
    <property type="entry name" value="bHLH_dom"/>
</dbReference>
<gene>
    <name evidence="7" type="ORF">ILEXP_LOCUS13346</name>
</gene>
<dbReference type="EMBL" id="CAUOFW020001502">
    <property type="protein sequence ID" value="CAK9145525.1"/>
    <property type="molecule type" value="Genomic_DNA"/>
</dbReference>
<dbReference type="Pfam" id="PF00010">
    <property type="entry name" value="HLH"/>
    <property type="match status" value="1"/>
</dbReference>
<dbReference type="PANTHER" id="PTHR46772">
    <property type="entry name" value="BHLH DOMAIN-CONTAINING PROTEIN"/>
    <property type="match status" value="1"/>
</dbReference>
<evidence type="ECO:0000256" key="5">
    <source>
        <dbReference type="SAM" id="MobiDB-lite"/>
    </source>
</evidence>
<comment type="subcellular location">
    <subcellularLocation>
        <location evidence="1">Nucleus</location>
    </subcellularLocation>
</comment>